<evidence type="ECO:0000313" key="2">
    <source>
        <dbReference type="EMBL" id="HIS64517.1"/>
    </source>
</evidence>
<dbReference type="CDD" id="cd02116">
    <property type="entry name" value="ACT"/>
    <property type="match status" value="1"/>
</dbReference>
<reference evidence="2" key="2">
    <citation type="journal article" date="2021" name="PeerJ">
        <title>Extensive microbial diversity within the chicken gut microbiome revealed by metagenomics and culture.</title>
        <authorList>
            <person name="Gilroy R."/>
            <person name="Ravi A."/>
            <person name="Getino M."/>
            <person name="Pursley I."/>
            <person name="Horton D.L."/>
            <person name="Alikhan N.F."/>
            <person name="Baker D."/>
            <person name="Gharbi K."/>
            <person name="Hall N."/>
            <person name="Watson M."/>
            <person name="Adriaenssens E.M."/>
            <person name="Foster-Nyarko E."/>
            <person name="Jarju S."/>
            <person name="Secka A."/>
            <person name="Antonio M."/>
            <person name="Oren A."/>
            <person name="Chaudhuri R.R."/>
            <person name="La Ragione R."/>
            <person name="Hildebrand F."/>
            <person name="Pallen M.J."/>
        </authorList>
    </citation>
    <scope>NUCLEOTIDE SEQUENCE</scope>
    <source>
        <strain evidence="2">ChiBcec16-1751</strain>
    </source>
</reference>
<dbReference type="EMBL" id="DVJJ01000062">
    <property type="protein sequence ID" value="HIS64517.1"/>
    <property type="molecule type" value="Genomic_DNA"/>
</dbReference>
<dbReference type="AlphaFoldDB" id="A0A9D1F8L2"/>
<sequence length="474" mass="53775">MQKTYITTMPDKAGAFLKANQIIAGHGGNIVRVSYNKAVDLHTLFLDVEADKKQLQKITQDLGDIGYLANENKIPQRVMLVEVRLLDVPGALTPVLELLQRHHINISYLNAQQSGTPYQQIRMGLYIEEPAVMKQLLDEMSAICDVKILEYSVTEKILDSTVFYIEFANEMRDILGLDRRQTNQFIIESNRIMQMLDGKDQAPFKSFDYIRRFARFIAGHRGSNYQPIISQRRMSPQVMGYIVEPPCGSNTYLLDDGKELLCIDGGFRCFLPELQPILESMIPGFSTRKKTVALTHGDIDHTGLLSIADRVLLSENCYRNFVLEREGKADYREQNPLHAPYCCLSKIITGYTPPELDRMEIIGRKLDGKTLSHIGALDFADLHFEVYEGNGGHVRGETVYVDTENRLMFSGDNWVNIKGFSEDQMAFNKLAPYLMTSVNMDSKEATACRKQLQKWAKGMFVCPGHGMWFEAAAK</sequence>
<dbReference type="InterPro" id="IPR001279">
    <property type="entry name" value="Metallo-B-lactamas"/>
</dbReference>
<dbReference type="PROSITE" id="PS51671">
    <property type="entry name" value="ACT"/>
    <property type="match status" value="2"/>
</dbReference>
<feature type="domain" description="ACT" evidence="1">
    <location>
        <begin position="4"/>
        <end position="77"/>
    </location>
</feature>
<dbReference type="InterPro" id="IPR036866">
    <property type="entry name" value="RibonucZ/Hydroxyglut_hydro"/>
</dbReference>
<dbReference type="SMART" id="SM00849">
    <property type="entry name" value="Lactamase_B"/>
    <property type="match status" value="1"/>
</dbReference>
<dbReference type="SUPFAM" id="SSF55021">
    <property type="entry name" value="ACT-like"/>
    <property type="match status" value="2"/>
</dbReference>
<feature type="domain" description="ACT" evidence="1">
    <location>
        <begin position="80"/>
        <end position="154"/>
    </location>
</feature>
<proteinExistence type="predicted"/>
<evidence type="ECO:0000313" key="3">
    <source>
        <dbReference type="Proteomes" id="UP000886741"/>
    </source>
</evidence>
<reference evidence="2" key="1">
    <citation type="submission" date="2020-10" db="EMBL/GenBank/DDBJ databases">
        <authorList>
            <person name="Gilroy R."/>
        </authorList>
    </citation>
    <scope>NUCLEOTIDE SEQUENCE</scope>
    <source>
        <strain evidence="2">ChiBcec16-1751</strain>
    </source>
</reference>
<dbReference type="SUPFAM" id="SSF56281">
    <property type="entry name" value="Metallo-hydrolase/oxidoreductase"/>
    <property type="match status" value="1"/>
</dbReference>
<evidence type="ECO:0000259" key="1">
    <source>
        <dbReference type="PROSITE" id="PS51671"/>
    </source>
</evidence>
<dbReference type="Gene3D" id="3.60.15.10">
    <property type="entry name" value="Ribonuclease Z/Hydroxyacylglutathione hydrolase-like"/>
    <property type="match status" value="1"/>
</dbReference>
<protein>
    <submittedName>
        <fullName evidence="2">MBL fold metallo-hydrolase</fullName>
    </submittedName>
</protein>
<name>A0A9D1F8L2_9FIRM</name>
<gene>
    <name evidence="2" type="ORF">IAA83_03985</name>
</gene>
<organism evidence="2 3">
    <name type="scientific">Candidatus Avoscillospira avistercoris</name>
    <dbReference type="NCBI Taxonomy" id="2840707"/>
    <lineage>
        <taxon>Bacteria</taxon>
        <taxon>Bacillati</taxon>
        <taxon>Bacillota</taxon>
        <taxon>Clostridia</taxon>
        <taxon>Eubacteriales</taxon>
        <taxon>Oscillospiraceae</taxon>
        <taxon>Oscillospiraceae incertae sedis</taxon>
        <taxon>Candidatus Avoscillospira</taxon>
    </lineage>
</organism>
<dbReference type="Proteomes" id="UP000886741">
    <property type="component" value="Unassembled WGS sequence"/>
</dbReference>
<comment type="caution">
    <text evidence="2">The sequence shown here is derived from an EMBL/GenBank/DDBJ whole genome shotgun (WGS) entry which is preliminary data.</text>
</comment>
<dbReference type="InterPro" id="IPR045865">
    <property type="entry name" value="ACT-like_dom_sf"/>
</dbReference>
<accession>A0A9D1F8L2</accession>
<dbReference type="InterPro" id="IPR002912">
    <property type="entry name" value="ACT_dom"/>
</dbReference>